<protein>
    <recommendedName>
        <fullName evidence="3">SOCS box domain-containing protein</fullName>
    </recommendedName>
</protein>
<comment type="caution">
    <text evidence="1">The sequence shown here is derived from an EMBL/GenBank/DDBJ whole genome shotgun (WGS) entry which is preliminary data.</text>
</comment>
<proteinExistence type="predicted"/>
<dbReference type="Proteomes" id="UP001566132">
    <property type="component" value="Unassembled WGS sequence"/>
</dbReference>
<accession>A0ABD1ED60</accession>
<dbReference type="EMBL" id="JBDJPC010000008">
    <property type="protein sequence ID" value="KAL1492555.1"/>
    <property type="molecule type" value="Genomic_DNA"/>
</dbReference>
<name>A0ABD1ED60_HYPHA</name>
<reference evidence="1 2" key="1">
    <citation type="submission" date="2024-05" db="EMBL/GenBank/DDBJ databases">
        <title>Genetic variation in Jamaican populations of the coffee berry borer (Hypothenemus hampei).</title>
        <authorList>
            <person name="Errbii M."/>
            <person name="Myrie A."/>
        </authorList>
    </citation>
    <scope>NUCLEOTIDE SEQUENCE [LARGE SCALE GENOMIC DNA]</scope>
    <source>
        <strain evidence="1">JA-Hopewell-2020-01-JO</strain>
        <tissue evidence="1">Whole body</tissue>
    </source>
</reference>
<dbReference type="AlphaFoldDB" id="A0ABD1ED60"/>
<evidence type="ECO:0000313" key="1">
    <source>
        <dbReference type="EMBL" id="KAL1492555.1"/>
    </source>
</evidence>
<keyword evidence="2" id="KW-1185">Reference proteome</keyword>
<gene>
    <name evidence="1" type="ORF">ABEB36_010795</name>
</gene>
<sequence>MMLILGGHGNEDAASCLHADCKCYPNRAIQILWRLGIRARDWITLKPATYSTLVFRDLALLCNEKFVFSLPIVSPKRIFHKLVGCRRLVGPMKLLARRRKFSAFYLKILDDFSLAEIRNMCQMDVRVWLDQEYGKSGLHNSQLD</sequence>
<evidence type="ECO:0000313" key="2">
    <source>
        <dbReference type="Proteomes" id="UP001566132"/>
    </source>
</evidence>
<organism evidence="1 2">
    <name type="scientific">Hypothenemus hampei</name>
    <name type="common">Coffee berry borer</name>
    <dbReference type="NCBI Taxonomy" id="57062"/>
    <lineage>
        <taxon>Eukaryota</taxon>
        <taxon>Metazoa</taxon>
        <taxon>Ecdysozoa</taxon>
        <taxon>Arthropoda</taxon>
        <taxon>Hexapoda</taxon>
        <taxon>Insecta</taxon>
        <taxon>Pterygota</taxon>
        <taxon>Neoptera</taxon>
        <taxon>Endopterygota</taxon>
        <taxon>Coleoptera</taxon>
        <taxon>Polyphaga</taxon>
        <taxon>Cucujiformia</taxon>
        <taxon>Curculionidae</taxon>
        <taxon>Scolytinae</taxon>
        <taxon>Hypothenemus</taxon>
    </lineage>
</organism>
<evidence type="ECO:0008006" key="3">
    <source>
        <dbReference type="Google" id="ProtNLM"/>
    </source>
</evidence>